<dbReference type="CDD" id="cd02440">
    <property type="entry name" value="AdoMet_MTases"/>
    <property type="match status" value="2"/>
</dbReference>
<protein>
    <submittedName>
        <fullName evidence="9">Amino acid adenylation domain-containing protein</fullName>
    </submittedName>
</protein>
<dbReference type="InterPro" id="IPR040097">
    <property type="entry name" value="FAAL/FAAC"/>
</dbReference>
<dbReference type="CDD" id="cd05931">
    <property type="entry name" value="FAAL"/>
    <property type="match status" value="1"/>
</dbReference>
<dbReference type="Pfam" id="PF00501">
    <property type="entry name" value="AMP-binding"/>
    <property type="match status" value="3"/>
</dbReference>
<keyword evidence="7" id="KW-0472">Membrane</keyword>
<dbReference type="InterPro" id="IPR010071">
    <property type="entry name" value="AA_adenyl_dom"/>
</dbReference>
<dbReference type="PANTHER" id="PTHR45527:SF1">
    <property type="entry name" value="FATTY ACID SYNTHASE"/>
    <property type="match status" value="1"/>
</dbReference>
<dbReference type="InterPro" id="IPR006342">
    <property type="entry name" value="FkbM_mtfrase"/>
</dbReference>
<dbReference type="GO" id="GO:0043041">
    <property type="term" value="P:amino acid activation for nonribosomal peptide biosynthetic process"/>
    <property type="evidence" value="ECO:0007669"/>
    <property type="project" value="TreeGrafter"/>
</dbReference>
<comment type="similarity">
    <text evidence="2">Belongs to the ATP-dependent AMP-binding enzyme family.</text>
</comment>
<evidence type="ECO:0000256" key="6">
    <source>
        <dbReference type="ARBA" id="ARBA00023098"/>
    </source>
</evidence>
<evidence type="ECO:0000256" key="5">
    <source>
        <dbReference type="ARBA" id="ARBA00022832"/>
    </source>
</evidence>
<dbReference type="InterPro" id="IPR023213">
    <property type="entry name" value="CAT-like_dom_sf"/>
</dbReference>
<dbReference type="FunFam" id="3.40.50.980:FF:000001">
    <property type="entry name" value="Non-ribosomal peptide synthetase"/>
    <property type="match status" value="1"/>
</dbReference>
<dbReference type="PROSITE" id="PS00455">
    <property type="entry name" value="AMP_BINDING"/>
    <property type="match status" value="3"/>
</dbReference>
<dbReference type="Pfam" id="PF23024">
    <property type="entry name" value="AMP-dom_DIP2-like"/>
    <property type="match status" value="1"/>
</dbReference>
<dbReference type="InterPro" id="IPR000873">
    <property type="entry name" value="AMP-dep_synth/lig_dom"/>
</dbReference>
<keyword evidence="4" id="KW-0597">Phosphoprotein</keyword>
<evidence type="ECO:0000256" key="3">
    <source>
        <dbReference type="ARBA" id="ARBA00022450"/>
    </source>
</evidence>
<dbReference type="InterPro" id="IPR013216">
    <property type="entry name" value="Methyltransf_11"/>
</dbReference>
<dbReference type="GO" id="GO:0008610">
    <property type="term" value="P:lipid biosynthetic process"/>
    <property type="evidence" value="ECO:0007669"/>
    <property type="project" value="InterPro"/>
</dbReference>
<dbReference type="InterPro" id="IPR025110">
    <property type="entry name" value="AMP-bd_C"/>
</dbReference>
<dbReference type="NCBIfam" id="NF003417">
    <property type="entry name" value="PRK04813.1"/>
    <property type="match status" value="5"/>
</dbReference>
<dbReference type="PANTHER" id="PTHR45527">
    <property type="entry name" value="NONRIBOSOMAL PEPTIDE SYNTHETASE"/>
    <property type="match status" value="1"/>
</dbReference>
<dbReference type="SMART" id="SM01294">
    <property type="entry name" value="PKS_PP_betabranch"/>
    <property type="match status" value="1"/>
</dbReference>
<reference evidence="9" key="1">
    <citation type="submission" date="2021-08" db="EMBL/GenBank/DDBJ databases">
        <authorList>
            <person name="Papudeshi B."/>
            <person name="Bashey-Visser F."/>
        </authorList>
    </citation>
    <scope>NUCLEOTIDE SEQUENCE</scope>
    <source>
        <strain evidence="9">MC_266_E_2016</strain>
    </source>
</reference>
<dbReference type="InterPro" id="IPR042099">
    <property type="entry name" value="ANL_N_sf"/>
</dbReference>
<dbReference type="SUPFAM" id="SSF47336">
    <property type="entry name" value="ACP-like"/>
    <property type="match status" value="3"/>
</dbReference>
<keyword evidence="5" id="KW-0276">Fatty acid metabolism</keyword>
<dbReference type="InterPro" id="IPR009081">
    <property type="entry name" value="PP-bd_ACP"/>
</dbReference>
<dbReference type="CDD" id="cd05930">
    <property type="entry name" value="A_NRPS"/>
    <property type="match status" value="2"/>
</dbReference>
<comment type="cofactor">
    <cofactor evidence="1">
        <name>pantetheine 4'-phosphate</name>
        <dbReference type="ChEBI" id="CHEBI:47942"/>
    </cofactor>
</comment>
<dbReference type="GO" id="GO:0044550">
    <property type="term" value="P:secondary metabolite biosynthetic process"/>
    <property type="evidence" value="ECO:0007669"/>
    <property type="project" value="TreeGrafter"/>
</dbReference>
<dbReference type="GO" id="GO:0008757">
    <property type="term" value="F:S-adenosylmethionine-dependent methyltransferase activity"/>
    <property type="evidence" value="ECO:0007669"/>
    <property type="project" value="InterPro"/>
</dbReference>
<dbReference type="Gene3D" id="3.40.50.12780">
    <property type="entry name" value="N-terminal domain of ligase-like"/>
    <property type="match status" value="4"/>
</dbReference>
<name>A0AAJ1MXB2_XENBV</name>
<dbReference type="FunFam" id="3.30.300.30:FF:000015">
    <property type="entry name" value="Nonribosomal peptide synthase SidD"/>
    <property type="match status" value="1"/>
</dbReference>
<dbReference type="RefSeq" id="WP_274711373.1">
    <property type="nucleotide sequence ID" value="NZ_JAILSO010000002.1"/>
</dbReference>
<dbReference type="SMART" id="SM00823">
    <property type="entry name" value="PKS_PP"/>
    <property type="match status" value="3"/>
</dbReference>
<evidence type="ECO:0000313" key="10">
    <source>
        <dbReference type="Proteomes" id="UP001222434"/>
    </source>
</evidence>
<keyword evidence="7" id="KW-0812">Transmembrane</keyword>
<dbReference type="Gene3D" id="3.30.559.30">
    <property type="entry name" value="Nonribosomal peptide synthetase, condensation domain"/>
    <property type="match status" value="3"/>
</dbReference>
<keyword evidence="7" id="KW-1133">Transmembrane helix</keyword>
<feature type="domain" description="Carrier" evidence="8">
    <location>
        <begin position="578"/>
        <end position="653"/>
    </location>
</feature>
<dbReference type="Pfam" id="PF00668">
    <property type="entry name" value="Condensation"/>
    <property type="match status" value="3"/>
</dbReference>
<evidence type="ECO:0000259" key="8">
    <source>
        <dbReference type="PROSITE" id="PS50075"/>
    </source>
</evidence>
<evidence type="ECO:0000256" key="7">
    <source>
        <dbReference type="SAM" id="Phobius"/>
    </source>
</evidence>
<evidence type="ECO:0000256" key="4">
    <source>
        <dbReference type="ARBA" id="ARBA00022553"/>
    </source>
</evidence>
<feature type="domain" description="Carrier" evidence="8">
    <location>
        <begin position="3755"/>
        <end position="3830"/>
    </location>
</feature>
<dbReference type="FunFam" id="3.40.50.12780:FF:000013">
    <property type="entry name" value="Long-chain-fatty-acid--AMP ligase FadD32"/>
    <property type="match status" value="1"/>
</dbReference>
<feature type="domain" description="Carrier" evidence="8">
    <location>
        <begin position="1960"/>
        <end position="2034"/>
    </location>
</feature>
<dbReference type="FunFam" id="1.10.1200.10:FF:000005">
    <property type="entry name" value="Nonribosomal peptide synthetase 1"/>
    <property type="match status" value="1"/>
</dbReference>
<dbReference type="GO" id="GO:0031177">
    <property type="term" value="F:phosphopantetheine binding"/>
    <property type="evidence" value="ECO:0007669"/>
    <property type="project" value="InterPro"/>
</dbReference>
<dbReference type="SUPFAM" id="SSF53335">
    <property type="entry name" value="S-adenosyl-L-methionine-dependent methyltransferases"/>
    <property type="match status" value="2"/>
</dbReference>
<evidence type="ECO:0000256" key="1">
    <source>
        <dbReference type="ARBA" id="ARBA00001957"/>
    </source>
</evidence>
<dbReference type="InterPro" id="IPR045851">
    <property type="entry name" value="AMP-bd_C_sf"/>
</dbReference>
<dbReference type="InterPro" id="IPR001242">
    <property type="entry name" value="Condensation_dom"/>
</dbReference>
<sequence length="3858" mass="431555">MPSSGDILASALIHCFNIHSNKLSYRFLTKNLDEEQNITFGELAERSQTLAGILQGKQLIREQVLVATEPGISFLVGLVACLFSGAVAIPVPFPHSKRAKERFNTIYRHTAAKAILVDSLSSQEAQTLCASLDSDNPPELIAINQDRDHERLVNTFVYDSKPEDLAFIQYTSGSTGSAKGVMISRDNLLHQLTLISQRFGLTTESVLFSWLPPYHDMGLVGCLLTPLLVGYECNFTSAANFVSQPMMWLQGISRYKATISGGPDFAYALCVDKYQPELMQQLDLSSWKVAFNGAEPVRVETMRRFAQTFAGANFQYSAFQPCYGLAEATLMVSAADISSAPVTINVNKERLEEGIVEISEHEDRVLVSSGAIAQPIEIVSLKNGKPLKDCEVGEIWVTGRSVALGYWQALEEQQQRFSGEILGSQARYFKTGDTGFTLNGQLFITGRLSDLIIVNGKNHYPQHIEYTVENAHEAIKPQGCAAIQTTVNGRDEVVIIAETRTRDNEPLQQAVTAIREAVSIEHGIHVLAVTLVRSGTLLRTSSGKIRRKEIAIAWREQTLQGVLILNDRVSLTHTDYVPPNPGLEANIAHIVQQILKLENIGAHHSFFALGGDSITAMQLSARLEQEYGIEIKTEWIFDHPTIAGLAKFITAELSTGAVREVAEVTSSPMSESWSVLAPAQQRIWFIEQQCGASAAFNEVIKITIEGILDNIALERAFQALYQRHPVLRARFRLHEHNVVQYPDEPLTRIATSSLAELKAKSEDDYCDEERVTRWVSQQAASVINLAGEPPLRVSLLSDNERHWLVITFHHIIFDAWSAHLIARDLSEYYRLALNDKFWCLPKGEIRQTIYTYSAKDPDSKQESQAEEQLSYWLEQLNDFERLDMPTDRQTWPSLIHPSDVIKAAIPGRTIKQLDRLAERHQTTRFVILLSVFYIFLNRYTRQDDLIIGSSVADRDTGASINVVAPLINTLVLRTKLSENVTVNALIGQIKQLVKGALENKSLPFEKLVKHLHIQREQHLHPLFQHAFVLNNTPEPTFNFSGVSAVTERVESGHSLFELFFFIQQTETAFTLCTQYSSALFDRATVNNMVQSWLVLLDAVTTVTNEEDVSIRCLPMLTSGQQTQLLVDFNDTDAPLISSTIPEVVARYVWDRPDHTALEHNDETMSYRQLHEASDKLAAYLTAEGFTAGKFVAIGVKRSIAFFVSVMGVLKAGAAFLPLDNGQPQERIRRILEESGAALFIADPMITEPIVNNNNEANSLLVLRYDDLCARAEKLSRNIVLGPIHPLQPAYLIYTSGSTGVPKGVVVEHASVINLALWQRDYFALTPDSRISQFATTSFDGAIGEMVMALLSGCTLVLLDRDNVEPDVLIETLNQQAINVAVFVPSLLKLLNPAQLNRNHDLTIVSVGEICPPSLAQQWRAHCRFINGYGPTEGTVYSHASDIGRPDHQGDAEFNANSRVSVGFPMANVRSCILDDGLQLVPQGAIGELYFSGANLACGYHNRPSLTAERFLPAFYDADMPLPKKLILAESAQAIEEFKKKWLIDSKKGRQRNPAEEEHLLEHSDMNSTVSKIFSTLPTNGIKQAWRRYFLESDKGSYKAEGLTEQILQTLLDITDFSRLQGADFGFGNGEVLARLTQMGAVVKGLDYIPGFINAARQVGLQAELARIDAPWETFTVHSGISKGSLDFAISTLVLDRVVDPQQFLNNVNHSLRAGGHFALQTLLPVVPVDDNLDVYNPIEYTPQSLHIVKGNNIIEDARDLKNLLETIFRCDVQLYRFPYVVLSRDGLQEYDVWSFTGAKQVKHSGNHAGNQHTRMYKTGDLARYRSDGSIEILGRTDRQVKLRGFRVELEEIEVALKQYEGVIDAAVDIRSLTNRERDTTLIAWIVPSDANSDFAKSAGEQLRRHLQTTLPNFMWPSQYVLLEALPYSVSGKLDRKQLATPVYTAEPTLQTTTVKTLPANTIYTIEETLLEVAREVLAEESVQVNDNLFELGLDSIMIIQMVSRLRKKNIVLAIEQFFEHQTIGELAILANVQMIEAEKPASAVLLHADFPLTPIQRWYVAQSTNPFAGYNQSAILHLKKNLSSEQVSRAVASMLMHHPMLTTRLVNTTRNEWLQHYDPHQSEQAFVLCHVPEKEDIDTYCDQILASANTAVRADGQLAQFRLVNAHDHQRLIVVIHHLVTDVISWSVMLNDLQTYLSSSDQPENILPEQGFAEWARYLDDYARQESLETEFYYWQGLLGAVKSLPIVTEAVRYQHNSCQKSLHFSASQTARLQTFSRNCKVSLQDCLIAALAKVLCQVSGTNRVLMDIETHGRQFVPAIINTEQAVGWFTCLFPLVLDIAQGQSAEQQVGEIAKQHQQRRQHGLSYGVLRYGSQQAIMQALPQSMISFNHLGNIDTLLPEHALFTQVDIKTQVSIPGQQKRPYALELISFERNQQLSFELTFDQYLDEQSASQLLTLLEAVINGFIGQEEQAQLEVDEQPDVMQLTPVQHGMLLHCLANPSSGVYLNQLSVDLCGQLDFVRFKQAWQRVVTHYAALRVGFRWQDRSEPVQFITPESHFAVIELDWRSETAEQREYALTQLLRNDRQRGFDLCAPPLMRLHIIRLDDELHKMIWTFHHLLLDGWSVALVFKALYDSYNQLVAGETHVLPAVPSFQSQLSWVLNQSAQDNAEFWQQTLKDAFVMPLLSGDNGPKQDNGSKQKDNTEIKLPGEQSHILSSEQRLALERFCREQRLTINSVIAGVWGLLIARDTGEKQALFGVTLSGRTVDMPQMEHCVGMFINTVPLLVKTDLPMSVKVWLSGVQRQQIALQSVQFSPLSDVIRWSGLPRGEQPYQSVILFENYPLDSSLQQVTGALRFENANTLQQSNYPLMLVVIPTDPFVIQLNYETERFKASYIRLLLERFLILLNSVINNVDQPLSAVCEWTEWDKKIYQQINHDTLPFDFEAECLQDRFARQAAVTPDRVAVHAGGEQLTYAELNRKSNQFSHYLQQAGIGPEIIVGLCVTRSLDMYVGLLAILKAGGAYLPLDPNLPASRIKSIVSSAGIQLILAHTATQSSVADVGGEEVLLLDKPNVAVVACPENNPTHGGHAENLAYVMFTSGSTGTPKGVMGTHRSTQNCLEWMWRDAPFLPDEVCCQKTAYNFGDSIQEIFGPLLQGVMTIVIDNDTLLSSTDFIAELQHHRVTRIVLVPSLLRFLLDSGENLGERLAALRYWLVSGEALPDSLSAEFYRQLPETRLLNMYGASELSNDVTLYTIPPSINGNSYSPIGRPIANMTVHLLDRDLRPVPVGIVGEIYVGGPGVNRGYLGSAGLTAGAFIPDPFSSQAGARMYKTGDLGFINDDAQLVFSGRADQQIKLRGFRIELDEIIHAIEQHAGIKQCFVTTIVNQRKEEQIVAAVELTRIQQLLHDKHSYLLPNNLVVLHHTKAETDYIWMEIFASRDYMQHGIVVNPGDVVVDIGANIGLFTLFAHYELGASVYAIEPDPENAELLKKNHELHSCKGKVFAVGCGAAHERRQFTRYKGSSLTSGFFADTEIDSRIVKAAAAKSLTDAGRQQVILAETIDELIASRMMPQQIELEVVPLSAILAEIEEPVINLLKVDVERAELDVLAGIAQQDWPRIRQIVLEVENENKQLSKVTSLLTEQGYSLIVDKSGHFPEVDMYMVYAIRNDEEVVNRDNQTHRQSAELRYANAPVRLDISAGSLRQYISERLPNYMVPASIEIVGELEKTSSGKVNRNLMKKRLQEAANHKTHQVIPPQNATETVIAQVWSESLKVPSVGREDNFFDLGGHSLLVIAVCNEITKRSGTALSFIDLFRYPTVSQLAAHMTGAKQNSFDGAFERGQRRQYRRRVKRPSGTGE</sequence>
<dbReference type="InterPro" id="IPR020845">
    <property type="entry name" value="AMP-binding_CS"/>
</dbReference>
<proteinExistence type="inferred from homology"/>
<dbReference type="Gene3D" id="3.40.50.150">
    <property type="entry name" value="Vaccinia Virus protein VP39"/>
    <property type="match status" value="2"/>
</dbReference>
<keyword evidence="3" id="KW-0596">Phosphopantetheine</keyword>
<dbReference type="Gene3D" id="3.30.559.10">
    <property type="entry name" value="Chloramphenicol acetyltransferase-like domain"/>
    <property type="match status" value="3"/>
</dbReference>
<dbReference type="Pfam" id="PF08241">
    <property type="entry name" value="Methyltransf_11"/>
    <property type="match status" value="1"/>
</dbReference>
<gene>
    <name evidence="9" type="ORF">KKJ01_01165</name>
</gene>
<comment type="caution">
    <text evidence="9">The sequence shown here is derived from an EMBL/GenBank/DDBJ whole genome shotgun (WGS) entry which is preliminary data.</text>
</comment>
<evidence type="ECO:0000313" key="9">
    <source>
        <dbReference type="EMBL" id="MDE1476890.1"/>
    </source>
</evidence>
<dbReference type="CDD" id="cd19531">
    <property type="entry name" value="LCL_NRPS-like"/>
    <property type="match status" value="1"/>
</dbReference>
<feature type="transmembrane region" description="Helical" evidence="7">
    <location>
        <begin position="72"/>
        <end position="93"/>
    </location>
</feature>
<organism evidence="9 10">
    <name type="scientific">Xenorhabdus bovienii</name>
    <name type="common">Xenorhabdus nematophila subsp. bovienii</name>
    <dbReference type="NCBI Taxonomy" id="40576"/>
    <lineage>
        <taxon>Bacteria</taxon>
        <taxon>Pseudomonadati</taxon>
        <taxon>Pseudomonadota</taxon>
        <taxon>Gammaproteobacteria</taxon>
        <taxon>Enterobacterales</taxon>
        <taxon>Morganellaceae</taxon>
        <taxon>Xenorhabdus</taxon>
    </lineage>
</organism>
<reference evidence="9" key="2">
    <citation type="journal article" date="2022" name="J. Evol. Biol.">
        <title>Pre- and post-association barriers to host switching in sympatric mutualists.</title>
        <authorList>
            <person name="Dinges Z.M."/>
            <person name="Phillips R.K."/>
            <person name="Lively C.M."/>
            <person name="Bashey F."/>
        </authorList>
    </citation>
    <scope>NUCLEOTIDE SEQUENCE</scope>
    <source>
        <strain evidence="9">MC_266_E_2016</strain>
    </source>
</reference>
<dbReference type="SUPFAM" id="SSF56801">
    <property type="entry name" value="Acetyl-CoA synthetase-like"/>
    <property type="match status" value="4"/>
</dbReference>
<dbReference type="Pfam" id="PF05050">
    <property type="entry name" value="Methyltransf_21"/>
    <property type="match status" value="1"/>
</dbReference>
<keyword evidence="6" id="KW-0443">Lipid metabolism</keyword>
<dbReference type="GO" id="GO:0006631">
    <property type="term" value="P:fatty acid metabolic process"/>
    <property type="evidence" value="ECO:0007669"/>
    <property type="project" value="UniProtKB-KW"/>
</dbReference>
<dbReference type="SUPFAM" id="SSF52777">
    <property type="entry name" value="CoA-dependent acyltransferases"/>
    <property type="match status" value="6"/>
</dbReference>
<dbReference type="InterPro" id="IPR006162">
    <property type="entry name" value="Ppantetheine_attach_site"/>
</dbReference>
<dbReference type="PROSITE" id="PS00012">
    <property type="entry name" value="PHOSPHOPANTETHEINE"/>
    <property type="match status" value="3"/>
</dbReference>
<evidence type="ECO:0000256" key="2">
    <source>
        <dbReference type="ARBA" id="ARBA00006432"/>
    </source>
</evidence>
<dbReference type="EMBL" id="JAILSO010000002">
    <property type="protein sequence ID" value="MDE1476890.1"/>
    <property type="molecule type" value="Genomic_DNA"/>
</dbReference>
<dbReference type="Gene3D" id="1.10.1200.10">
    <property type="entry name" value="ACP-like"/>
    <property type="match status" value="3"/>
</dbReference>
<dbReference type="NCBIfam" id="TIGR01733">
    <property type="entry name" value="AA-adenyl-dom"/>
    <property type="match status" value="1"/>
</dbReference>
<dbReference type="Proteomes" id="UP001222434">
    <property type="component" value="Unassembled WGS sequence"/>
</dbReference>
<dbReference type="GO" id="GO:0005737">
    <property type="term" value="C:cytoplasm"/>
    <property type="evidence" value="ECO:0007669"/>
    <property type="project" value="TreeGrafter"/>
</dbReference>
<dbReference type="Gene3D" id="3.30.300.30">
    <property type="match status" value="4"/>
</dbReference>
<dbReference type="InterPro" id="IPR020806">
    <property type="entry name" value="PKS_PP-bd"/>
</dbReference>
<accession>A0AAJ1MXB2</accession>
<dbReference type="NCBIfam" id="TIGR01444">
    <property type="entry name" value="fkbM_fam"/>
    <property type="match status" value="1"/>
</dbReference>
<dbReference type="PROSITE" id="PS50075">
    <property type="entry name" value="CARRIER"/>
    <property type="match status" value="3"/>
</dbReference>
<dbReference type="InterPro" id="IPR036736">
    <property type="entry name" value="ACP-like_sf"/>
</dbReference>
<dbReference type="GO" id="GO:0071766">
    <property type="term" value="P:Actinobacterium-type cell wall biogenesis"/>
    <property type="evidence" value="ECO:0007669"/>
    <property type="project" value="UniProtKB-ARBA"/>
</dbReference>
<dbReference type="Pfam" id="PF00550">
    <property type="entry name" value="PP-binding"/>
    <property type="match status" value="3"/>
</dbReference>
<dbReference type="InterPro" id="IPR029063">
    <property type="entry name" value="SAM-dependent_MTases_sf"/>
</dbReference>